<keyword evidence="4" id="KW-1185">Reference proteome</keyword>
<dbReference type="EMBL" id="CP003326">
    <property type="protein sequence ID" value="AFS79206.1"/>
    <property type="molecule type" value="Genomic_DNA"/>
</dbReference>
<accession>K0B3L8</accession>
<gene>
    <name evidence="3" type="ordered locus">Curi_c22030</name>
</gene>
<feature type="domain" description="YdbS-like PH" evidence="2">
    <location>
        <begin position="43"/>
        <end position="115"/>
    </location>
</feature>
<dbReference type="STRING" id="1128398.Curi_c22030"/>
<dbReference type="RefSeq" id="WP_014968342.1">
    <property type="nucleotide sequence ID" value="NC_018664.1"/>
</dbReference>
<sequence length="119" mass="13259">MESKALDSLEFKPSWIGVVPDIILLFFLVGIVTLPVKVLKIINTKIVVDNGMIYGETGILKKDTQNSPLKHIQSVRVEKSLFGRIFGYGDIIITTSGDGYKYSTMAEPEKIRDAINSRI</sequence>
<name>K0B3L8_GOTA9</name>
<reference evidence="3 4" key="1">
    <citation type="journal article" date="2012" name="PLoS ONE">
        <title>The purine-utilizing bacterium Clostridium acidurici 9a: a genome-guided metabolic reconsideration.</title>
        <authorList>
            <person name="Hartwich K."/>
            <person name="Poehlein A."/>
            <person name="Daniel R."/>
        </authorList>
    </citation>
    <scope>NUCLEOTIDE SEQUENCE [LARGE SCALE GENOMIC DNA]</scope>
    <source>
        <strain evidence="4">ATCC 7906 / DSM 604 / BCRC 14475 / CIP 104303 / KCTC 5404 / NCIMB 10678 / 9a</strain>
    </source>
</reference>
<feature type="transmembrane region" description="Helical" evidence="1">
    <location>
        <begin position="15"/>
        <end position="36"/>
    </location>
</feature>
<evidence type="ECO:0000256" key="1">
    <source>
        <dbReference type="SAM" id="Phobius"/>
    </source>
</evidence>
<keyword evidence="1" id="KW-0812">Transmembrane</keyword>
<keyword evidence="1" id="KW-1133">Transmembrane helix</keyword>
<proteinExistence type="predicted"/>
<dbReference type="KEGG" id="cad:Curi_c22030"/>
<dbReference type="AlphaFoldDB" id="K0B3L8"/>
<dbReference type="InterPro" id="IPR005182">
    <property type="entry name" value="YdbS-like_PH"/>
</dbReference>
<evidence type="ECO:0000313" key="3">
    <source>
        <dbReference type="EMBL" id="AFS79206.1"/>
    </source>
</evidence>
<organism evidence="3 4">
    <name type="scientific">Gottschalkia acidurici (strain ATCC 7906 / DSM 604 / BCRC 14475 / CIP 104303 / KCTC 5404 / NCIMB 10678 / 9a)</name>
    <name type="common">Clostridium acidurici</name>
    <dbReference type="NCBI Taxonomy" id="1128398"/>
    <lineage>
        <taxon>Bacteria</taxon>
        <taxon>Bacillati</taxon>
        <taxon>Bacillota</taxon>
        <taxon>Tissierellia</taxon>
        <taxon>Tissierellales</taxon>
        <taxon>Gottschalkiaceae</taxon>
        <taxon>Gottschalkia</taxon>
    </lineage>
</organism>
<evidence type="ECO:0000313" key="4">
    <source>
        <dbReference type="Proteomes" id="UP000006094"/>
    </source>
</evidence>
<protein>
    <recommendedName>
        <fullName evidence="2">YdbS-like PH domain-containing protein</fullName>
    </recommendedName>
</protein>
<dbReference type="Proteomes" id="UP000006094">
    <property type="component" value="Chromosome"/>
</dbReference>
<evidence type="ECO:0000259" key="2">
    <source>
        <dbReference type="Pfam" id="PF03703"/>
    </source>
</evidence>
<dbReference type="HOGENOM" id="CLU_111557_1_0_9"/>
<dbReference type="Pfam" id="PF03703">
    <property type="entry name" value="bPH_2"/>
    <property type="match status" value="1"/>
</dbReference>
<keyword evidence="1" id="KW-0472">Membrane</keyword>
<dbReference type="OrthoDB" id="9790842at2"/>